<dbReference type="Proteomes" id="UP001258181">
    <property type="component" value="Unassembled WGS sequence"/>
</dbReference>
<dbReference type="Gene3D" id="2.30.30.240">
    <property type="entry name" value="PRC-barrel domain"/>
    <property type="match status" value="1"/>
</dbReference>
<organism evidence="2 3">
    <name type="scientific">Fictibacillus barbaricus</name>
    <dbReference type="NCBI Taxonomy" id="182136"/>
    <lineage>
        <taxon>Bacteria</taxon>
        <taxon>Bacillati</taxon>
        <taxon>Bacillota</taxon>
        <taxon>Bacilli</taxon>
        <taxon>Bacillales</taxon>
        <taxon>Fictibacillaceae</taxon>
        <taxon>Fictibacillus</taxon>
    </lineage>
</organism>
<evidence type="ECO:0000313" key="3">
    <source>
        <dbReference type="Proteomes" id="UP001258181"/>
    </source>
</evidence>
<dbReference type="SUPFAM" id="SSF50346">
    <property type="entry name" value="PRC-barrel domain"/>
    <property type="match status" value="1"/>
</dbReference>
<evidence type="ECO:0000313" key="2">
    <source>
        <dbReference type="EMBL" id="MDR7073849.1"/>
    </source>
</evidence>
<dbReference type="InterPro" id="IPR027275">
    <property type="entry name" value="PRC-brl_dom"/>
</dbReference>
<comment type="caution">
    <text evidence="2">The sequence shown here is derived from an EMBL/GenBank/DDBJ whole genome shotgun (WGS) entry which is preliminary data.</text>
</comment>
<gene>
    <name evidence="2" type="ORF">J2X07_002836</name>
</gene>
<dbReference type="EMBL" id="JAVDWA010000004">
    <property type="protein sequence ID" value="MDR7073849.1"/>
    <property type="molecule type" value="Genomic_DNA"/>
</dbReference>
<keyword evidence="3" id="KW-1185">Reference proteome</keyword>
<protein>
    <submittedName>
        <fullName evidence="2">Sporulation protein YlmC with PRC-barrel domain</fullName>
    </submittedName>
</protein>
<dbReference type="InterPro" id="IPR011033">
    <property type="entry name" value="PRC_barrel-like_sf"/>
</dbReference>
<dbReference type="RefSeq" id="WP_310259791.1">
    <property type="nucleotide sequence ID" value="NZ_JAVDWA010000004.1"/>
</dbReference>
<proteinExistence type="predicted"/>
<sequence length="207" mass="23824">MVVYADKLIGTKAEHDAAPLNDHKVNDILFNKYDHRLCYITYSEDLDAHKYSRGDDHIETVIAATSGINSHNTPLTGGSFSETEVRSPKETFFIPWHQIVAFDEDKVVFKGNERQIEEPAECYSFQAIKDWTVIDQNNEKIGKIKDLVMDTENQQVMGFMLSEGFWKSLLGHDEKFMPIVGSPDWKTQEWRIENTPDVLLRNSPEEL</sequence>
<name>A0ABU1U2Y7_9BACL</name>
<accession>A0ABU1U2Y7</accession>
<dbReference type="Pfam" id="PF05239">
    <property type="entry name" value="PRC"/>
    <property type="match status" value="1"/>
</dbReference>
<reference evidence="2 3" key="1">
    <citation type="submission" date="2023-07" db="EMBL/GenBank/DDBJ databases">
        <title>Sorghum-associated microbial communities from plants grown in Nebraska, USA.</title>
        <authorList>
            <person name="Schachtman D."/>
        </authorList>
    </citation>
    <scope>NUCLEOTIDE SEQUENCE [LARGE SCALE GENOMIC DNA]</scope>
    <source>
        <strain evidence="2 3">BE211</strain>
    </source>
</reference>
<feature type="domain" description="PRC-barrel" evidence="1">
    <location>
        <begin position="128"/>
        <end position="180"/>
    </location>
</feature>
<evidence type="ECO:0000259" key="1">
    <source>
        <dbReference type="Pfam" id="PF05239"/>
    </source>
</evidence>